<keyword evidence="2" id="KW-0472">Membrane</keyword>
<evidence type="ECO:0000313" key="3">
    <source>
        <dbReference type="EMBL" id="AKT36736.1"/>
    </source>
</evidence>
<dbReference type="EMBL" id="CP012159">
    <property type="protein sequence ID" value="AKT36736.1"/>
    <property type="molecule type" value="Genomic_DNA"/>
</dbReference>
<protein>
    <submittedName>
        <fullName evidence="3">Uncharacterized protein</fullName>
    </submittedName>
</protein>
<keyword evidence="4" id="KW-1185">Reference proteome</keyword>
<dbReference type="KEGG" id="ccro:CMC5_008570"/>
<sequence length="203" mass="22456">MNRREQDLPPLPEDLARGFQALRAREPSEDLVTRAFAALPTRRPTEATEGASTQQRGNPRWLFGGLALVPALAALAVAVHLAGNQGDPIAALERFEERAVGLDEVGQTWAELDLWTHHHAGRASVVHLEVPERVSVRVPGEDGSLLEHPCIAPRCVHRFTHSDGGGTPVRVAFQEPGRYEIQVRHESKEARVRERFVVNAVRD</sequence>
<proteinExistence type="predicted"/>
<reference evidence="3 4" key="1">
    <citation type="submission" date="2015-07" db="EMBL/GenBank/DDBJ databases">
        <title>Genome analysis of myxobacterium Chondromyces crocatus Cm c5 reveals a high potential for natural compound synthesis and the genetic basis for the loss of fruiting body formation.</title>
        <authorList>
            <person name="Zaburannyi N."/>
            <person name="Bunk B."/>
            <person name="Maier J."/>
            <person name="Overmann J."/>
            <person name="Mueller R."/>
        </authorList>
    </citation>
    <scope>NUCLEOTIDE SEQUENCE [LARGE SCALE GENOMIC DNA]</scope>
    <source>
        <strain evidence="3 4">Cm c5</strain>
    </source>
</reference>
<dbReference type="AlphaFoldDB" id="A0A0K1E782"/>
<accession>A0A0K1E782</accession>
<name>A0A0K1E782_CHOCO</name>
<dbReference type="RefSeq" id="WP_050429203.1">
    <property type="nucleotide sequence ID" value="NZ_CP012159.1"/>
</dbReference>
<gene>
    <name evidence="3" type="ORF">CMC5_008570</name>
</gene>
<dbReference type="OrthoDB" id="5510381at2"/>
<keyword evidence="2" id="KW-1133">Transmembrane helix</keyword>
<feature type="region of interest" description="Disordered" evidence="1">
    <location>
        <begin position="37"/>
        <end position="56"/>
    </location>
</feature>
<feature type="transmembrane region" description="Helical" evidence="2">
    <location>
        <begin position="61"/>
        <end position="82"/>
    </location>
</feature>
<organism evidence="3 4">
    <name type="scientific">Chondromyces crocatus</name>
    <dbReference type="NCBI Taxonomy" id="52"/>
    <lineage>
        <taxon>Bacteria</taxon>
        <taxon>Pseudomonadati</taxon>
        <taxon>Myxococcota</taxon>
        <taxon>Polyangia</taxon>
        <taxon>Polyangiales</taxon>
        <taxon>Polyangiaceae</taxon>
        <taxon>Chondromyces</taxon>
    </lineage>
</organism>
<evidence type="ECO:0000256" key="1">
    <source>
        <dbReference type="SAM" id="MobiDB-lite"/>
    </source>
</evidence>
<evidence type="ECO:0000313" key="4">
    <source>
        <dbReference type="Proteomes" id="UP000067626"/>
    </source>
</evidence>
<dbReference type="Proteomes" id="UP000067626">
    <property type="component" value="Chromosome"/>
</dbReference>
<keyword evidence="2" id="KW-0812">Transmembrane</keyword>
<evidence type="ECO:0000256" key="2">
    <source>
        <dbReference type="SAM" id="Phobius"/>
    </source>
</evidence>